<dbReference type="SMR" id="A0A1I7SA51"/>
<evidence type="ECO:0000259" key="3">
    <source>
        <dbReference type="PROSITE" id="PS50015"/>
    </source>
</evidence>
<dbReference type="InterPro" id="IPR008139">
    <property type="entry name" value="SaposinB_dom"/>
</dbReference>
<accession>A0A1I7SA51</accession>
<dbReference type="SUPFAM" id="SSF47862">
    <property type="entry name" value="Saposin"/>
    <property type="match status" value="1"/>
</dbReference>
<name>A0A1I7SA51_BURXY</name>
<evidence type="ECO:0000313" key="6">
    <source>
        <dbReference type="Proteomes" id="UP000095284"/>
    </source>
</evidence>
<evidence type="ECO:0000313" key="7">
    <source>
        <dbReference type="Proteomes" id="UP000659654"/>
    </source>
</evidence>
<keyword evidence="7" id="KW-1185">Reference proteome</keyword>
<dbReference type="Proteomes" id="UP000659654">
    <property type="component" value="Unassembled WGS sequence"/>
</dbReference>
<keyword evidence="2" id="KW-0732">Signal</keyword>
<dbReference type="EMBL" id="CAJFDI010000006">
    <property type="protein sequence ID" value="CAD5235431.1"/>
    <property type="molecule type" value="Genomic_DNA"/>
</dbReference>
<dbReference type="Proteomes" id="UP000582659">
    <property type="component" value="Unassembled WGS sequence"/>
</dbReference>
<sequence>MFMWSVTVLLALIVAGNALENEKNVSVGLVLDNEKEGMPLNTIEKPEETAETLELDLPGFEGSTIHVKLVEDDLLEMKWKHILCKPCRHLFKALRKELNDGAGLTKEKLKKAIHHKCKEFGGLVAKVCNKLGRKAVDALYDSIVKEDMKIHPRHCCKKIGLCK</sequence>
<dbReference type="AlphaFoldDB" id="A0A1I7SA51"/>
<reference evidence="5" key="2">
    <citation type="submission" date="2020-08" db="EMBL/GenBank/DDBJ databases">
        <authorList>
            <person name="Kikuchi T."/>
        </authorList>
    </citation>
    <scope>NUCLEOTIDE SEQUENCE</scope>
    <source>
        <strain evidence="4">Ka4C1</strain>
    </source>
</reference>
<feature type="signal peptide" evidence="2">
    <location>
        <begin position="1"/>
        <end position="18"/>
    </location>
</feature>
<dbReference type="SMART" id="SM00741">
    <property type="entry name" value="SapB"/>
    <property type="match status" value="1"/>
</dbReference>
<dbReference type="EMBL" id="CAJFCV020000006">
    <property type="protein sequence ID" value="CAG9131821.1"/>
    <property type="molecule type" value="Genomic_DNA"/>
</dbReference>
<evidence type="ECO:0000256" key="1">
    <source>
        <dbReference type="ARBA" id="ARBA00023157"/>
    </source>
</evidence>
<evidence type="ECO:0000313" key="5">
    <source>
        <dbReference type="EMBL" id="CAG9131821.1"/>
    </source>
</evidence>
<gene>
    <name evidence="4" type="ORF">BXYJ_LOCUS15522</name>
</gene>
<dbReference type="OrthoDB" id="5860211at2759"/>
<dbReference type="Gene3D" id="1.10.225.10">
    <property type="entry name" value="Saposin-like"/>
    <property type="match status" value="1"/>
</dbReference>
<protein>
    <submittedName>
        <fullName evidence="4">(pine wood nematode) hypothetical protein</fullName>
    </submittedName>
    <submittedName>
        <fullName evidence="8">Saposin B-type domain-containing protein</fullName>
    </submittedName>
</protein>
<feature type="chain" id="PRO_5035359928" evidence="2">
    <location>
        <begin position="19"/>
        <end position="163"/>
    </location>
</feature>
<dbReference type="InterPro" id="IPR011001">
    <property type="entry name" value="Saposin-like"/>
</dbReference>
<reference evidence="8" key="1">
    <citation type="submission" date="2016-11" db="UniProtKB">
        <authorList>
            <consortium name="WormBaseParasite"/>
        </authorList>
    </citation>
    <scope>IDENTIFICATION</scope>
</reference>
<evidence type="ECO:0000313" key="4">
    <source>
        <dbReference type="EMBL" id="CAD5235431.1"/>
    </source>
</evidence>
<dbReference type="Proteomes" id="UP000095284">
    <property type="component" value="Unplaced"/>
</dbReference>
<keyword evidence="1" id="KW-1015">Disulfide bond</keyword>
<feature type="domain" description="Saposin B-type" evidence="3">
    <location>
        <begin position="80"/>
        <end position="163"/>
    </location>
</feature>
<evidence type="ECO:0000313" key="8">
    <source>
        <dbReference type="WBParaSite" id="BXY_0989800.1"/>
    </source>
</evidence>
<dbReference type="PROSITE" id="PS50015">
    <property type="entry name" value="SAP_B"/>
    <property type="match status" value="1"/>
</dbReference>
<dbReference type="WBParaSite" id="BXY_0989800.1">
    <property type="protein sequence ID" value="BXY_0989800.1"/>
    <property type="gene ID" value="BXY_0989800"/>
</dbReference>
<proteinExistence type="predicted"/>
<organism evidence="6 8">
    <name type="scientific">Bursaphelenchus xylophilus</name>
    <name type="common">Pinewood nematode worm</name>
    <name type="synonym">Aphelenchoides xylophilus</name>
    <dbReference type="NCBI Taxonomy" id="6326"/>
    <lineage>
        <taxon>Eukaryota</taxon>
        <taxon>Metazoa</taxon>
        <taxon>Ecdysozoa</taxon>
        <taxon>Nematoda</taxon>
        <taxon>Chromadorea</taxon>
        <taxon>Rhabditida</taxon>
        <taxon>Tylenchina</taxon>
        <taxon>Tylenchomorpha</taxon>
        <taxon>Aphelenchoidea</taxon>
        <taxon>Aphelenchoididae</taxon>
        <taxon>Bursaphelenchus</taxon>
    </lineage>
</organism>
<evidence type="ECO:0000256" key="2">
    <source>
        <dbReference type="SAM" id="SignalP"/>
    </source>
</evidence>